<feature type="transmembrane region" description="Helical" evidence="1">
    <location>
        <begin position="16"/>
        <end position="49"/>
    </location>
</feature>
<keyword evidence="4" id="KW-1185">Reference proteome</keyword>
<dbReference type="PANTHER" id="PTHR30619:SF7">
    <property type="entry name" value="BETA-LACTAMASE DOMAIN PROTEIN"/>
    <property type="match status" value="1"/>
</dbReference>
<dbReference type="SUPFAM" id="SSF56281">
    <property type="entry name" value="Metallo-hydrolase/oxidoreductase"/>
    <property type="match status" value="1"/>
</dbReference>
<dbReference type="Proteomes" id="UP000284178">
    <property type="component" value="Unassembled WGS sequence"/>
</dbReference>
<dbReference type="Pfam" id="PF00753">
    <property type="entry name" value="Lactamase_B"/>
    <property type="match status" value="1"/>
</dbReference>
<dbReference type="GO" id="GO:0016787">
    <property type="term" value="F:hydrolase activity"/>
    <property type="evidence" value="ECO:0007669"/>
    <property type="project" value="UniProtKB-KW"/>
</dbReference>
<keyword evidence="1" id="KW-0472">Membrane</keyword>
<evidence type="ECO:0000313" key="4">
    <source>
        <dbReference type="Proteomes" id="UP000284178"/>
    </source>
</evidence>
<dbReference type="AlphaFoldDB" id="A0A412G446"/>
<keyword evidence="3" id="KW-0378">Hydrolase</keyword>
<gene>
    <name evidence="3" type="ORF">DWY25_06050</name>
</gene>
<feature type="domain" description="Metallo-beta-lactamase" evidence="2">
    <location>
        <begin position="430"/>
        <end position="521"/>
    </location>
</feature>
<feature type="transmembrane region" description="Helical" evidence="1">
    <location>
        <begin position="56"/>
        <end position="72"/>
    </location>
</feature>
<accession>A0A412G446</accession>
<dbReference type="EMBL" id="QRUP01000005">
    <property type="protein sequence ID" value="RGR75335.1"/>
    <property type="molecule type" value="Genomic_DNA"/>
</dbReference>
<dbReference type="InterPro" id="IPR035681">
    <property type="entry name" value="ComA-like_MBL"/>
</dbReference>
<comment type="caution">
    <text evidence="3">The sequence shown here is derived from an EMBL/GenBank/DDBJ whole genome shotgun (WGS) entry which is preliminary data.</text>
</comment>
<evidence type="ECO:0000259" key="2">
    <source>
        <dbReference type="Pfam" id="PF00753"/>
    </source>
</evidence>
<feature type="transmembrane region" description="Helical" evidence="1">
    <location>
        <begin position="275"/>
        <end position="303"/>
    </location>
</feature>
<feature type="transmembrane region" description="Helical" evidence="1">
    <location>
        <begin position="405"/>
        <end position="423"/>
    </location>
</feature>
<dbReference type="InterPro" id="IPR001279">
    <property type="entry name" value="Metallo-B-lactamas"/>
</dbReference>
<evidence type="ECO:0000256" key="1">
    <source>
        <dbReference type="SAM" id="Phobius"/>
    </source>
</evidence>
<feature type="transmembrane region" description="Helical" evidence="1">
    <location>
        <begin position="380"/>
        <end position="398"/>
    </location>
</feature>
<sequence length="653" mass="72547">MGSAEGVYMFINNTDALRWLVCVVISLCLPFPMQKTGLLFSLVFVLVSARSKQRKFLFFWLSSVLVILFWQLKPPPALAPPQISGTVSAVSANSFILENPQGRFQVISENRPGLDDQVEVEGESSLFEENYSFYGFDAKAWSLREKLNGRVFAKTVKIVSAGKTPRAFLYRRIEAIRDPAARALAGKLILGVNEEEGGLAILLRCGFQVSVLIQGFGMICGWFWTDRSVRRIRFGAVLGIAAILHFPYPLVRLVLSEGFRMNPHHDKIETFKTKWLLLALLAPRRVATAAFLLPFAFALLAMFPARSSPRTARFTLSWTMQSFLFHTVNPMMVIGMRVLRWGLALCTLGSLAGLVFTPFLSFSVSLAGLLDQVLSWGGELPGQLSWLIVILAGVAGAFPKRVRMILFGGLIGIWTLLGWWHPWASLTLIDVGQGDSILIRLPYNQGNLLIDTGKPAALAQVEAMLQGEGVRRLDALILTHEDDDHSGNKAALIEAYQPAQVIETMTEPLTLHGLTIFNLNPDSETWQGNEGSLVLLLRMQDLTMILGGDAPAEIEQKILDQIPGLRADIVKLGHHGSRTSSCARWLQTLRPILALNSSGRNNRYQHPHPEVMQRLEDCRIGMFDTKQEGDIRIIVTPICNFLFTARRGFAIIG</sequence>
<feature type="transmembrane region" description="Helical" evidence="1">
    <location>
        <begin position="341"/>
        <end position="360"/>
    </location>
</feature>
<name>A0A412G446_9FIRM</name>
<proteinExistence type="predicted"/>
<dbReference type="InterPro" id="IPR052159">
    <property type="entry name" value="Competence_DNA_uptake"/>
</dbReference>
<keyword evidence="1" id="KW-0812">Transmembrane</keyword>
<protein>
    <submittedName>
        <fullName evidence="3">MBL fold metallo-hydrolase</fullName>
    </submittedName>
</protein>
<reference evidence="3 4" key="1">
    <citation type="submission" date="2018-08" db="EMBL/GenBank/DDBJ databases">
        <title>A genome reference for cultivated species of the human gut microbiota.</title>
        <authorList>
            <person name="Zou Y."/>
            <person name="Xue W."/>
            <person name="Luo G."/>
        </authorList>
    </citation>
    <scope>NUCLEOTIDE SEQUENCE [LARGE SCALE GENOMIC DNA]</scope>
    <source>
        <strain evidence="3 4">AF24-29</strain>
    </source>
</reference>
<dbReference type="CDD" id="cd07731">
    <property type="entry name" value="ComA-like_MBL-fold"/>
    <property type="match status" value="1"/>
</dbReference>
<dbReference type="InterPro" id="IPR036866">
    <property type="entry name" value="RibonucZ/Hydroxyglut_hydro"/>
</dbReference>
<feature type="transmembrane region" description="Helical" evidence="1">
    <location>
        <begin position="236"/>
        <end position="255"/>
    </location>
</feature>
<keyword evidence="1" id="KW-1133">Transmembrane helix</keyword>
<evidence type="ECO:0000313" key="3">
    <source>
        <dbReference type="EMBL" id="RGR75335.1"/>
    </source>
</evidence>
<dbReference type="PANTHER" id="PTHR30619">
    <property type="entry name" value="DNA INTERNALIZATION/COMPETENCE PROTEIN COMEC/REC2"/>
    <property type="match status" value="1"/>
</dbReference>
<feature type="transmembrane region" description="Helical" evidence="1">
    <location>
        <begin position="201"/>
        <end position="224"/>
    </location>
</feature>
<dbReference type="Gene3D" id="3.60.15.10">
    <property type="entry name" value="Ribonuclease Z/Hydroxyacylglutathione hydrolase-like"/>
    <property type="match status" value="2"/>
</dbReference>
<organism evidence="3 4">
    <name type="scientific">Holdemania filiformis</name>
    <dbReference type="NCBI Taxonomy" id="61171"/>
    <lineage>
        <taxon>Bacteria</taxon>
        <taxon>Bacillati</taxon>
        <taxon>Bacillota</taxon>
        <taxon>Erysipelotrichia</taxon>
        <taxon>Erysipelotrichales</taxon>
        <taxon>Erysipelotrichaceae</taxon>
        <taxon>Holdemania</taxon>
    </lineage>
</organism>